<sequence length="85" mass="9592">MLKLVLTIMMVATPAFAHAIPTGTDHPTAVGIFSTAELNNLARLDEAAPPARLRRMEYEIADLRDQVGRMKLDRLIDTVIRQRHR</sequence>
<dbReference type="EMBL" id="JACIJR010000005">
    <property type="protein sequence ID" value="MBB5729728.1"/>
    <property type="molecule type" value="Genomic_DNA"/>
</dbReference>
<reference evidence="2 3" key="1">
    <citation type="submission" date="2020-08" db="EMBL/GenBank/DDBJ databases">
        <title>Genomic Encyclopedia of Type Strains, Phase IV (KMG-IV): sequencing the most valuable type-strain genomes for metagenomic binning, comparative biology and taxonomic classification.</title>
        <authorList>
            <person name="Goeker M."/>
        </authorList>
    </citation>
    <scope>NUCLEOTIDE SEQUENCE [LARGE SCALE GENOMIC DNA]</scope>
    <source>
        <strain evidence="2 3">DSM 103336</strain>
    </source>
</reference>
<dbReference type="AlphaFoldDB" id="A0A7W9BU66"/>
<evidence type="ECO:0000313" key="2">
    <source>
        <dbReference type="EMBL" id="MBB5729728.1"/>
    </source>
</evidence>
<feature type="chain" id="PRO_5031463583" evidence="1">
    <location>
        <begin position="20"/>
        <end position="85"/>
    </location>
</feature>
<dbReference type="Proteomes" id="UP000546701">
    <property type="component" value="Unassembled WGS sequence"/>
</dbReference>
<evidence type="ECO:0000313" key="3">
    <source>
        <dbReference type="Proteomes" id="UP000546701"/>
    </source>
</evidence>
<feature type="signal peptide" evidence="1">
    <location>
        <begin position="1"/>
        <end position="19"/>
    </location>
</feature>
<evidence type="ECO:0000256" key="1">
    <source>
        <dbReference type="SAM" id="SignalP"/>
    </source>
</evidence>
<gene>
    <name evidence="2" type="ORF">FHS99_002224</name>
</gene>
<keyword evidence="3" id="KW-1185">Reference proteome</keyword>
<name>A0A7W9BU66_9SPHN</name>
<organism evidence="2 3">
    <name type="scientific">Sphingomonas prati</name>
    <dbReference type="NCBI Taxonomy" id="1843237"/>
    <lineage>
        <taxon>Bacteria</taxon>
        <taxon>Pseudomonadati</taxon>
        <taxon>Pseudomonadota</taxon>
        <taxon>Alphaproteobacteria</taxon>
        <taxon>Sphingomonadales</taxon>
        <taxon>Sphingomonadaceae</taxon>
        <taxon>Sphingomonas</taxon>
    </lineage>
</organism>
<dbReference type="RefSeq" id="WP_157176101.1">
    <property type="nucleotide sequence ID" value="NZ_BMJP01000003.1"/>
</dbReference>
<keyword evidence="1" id="KW-0732">Signal</keyword>
<protein>
    <submittedName>
        <fullName evidence="2">Uncharacterized protein</fullName>
    </submittedName>
</protein>
<comment type="caution">
    <text evidence="2">The sequence shown here is derived from an EMBL/GenBank/DDBJ whole genome shotgun (WGS) entry which is preliminary data.</text>
</comment>
<proteinExistence type="predicted"/>
<accession>A0A7W9BU66</accession>